<accession>A0A3M7KW78</accession>
<dbReference type="AlphaFoldDB" id="A0A3M7KW78"/>
<organism evidence="1 2">
    <name type="scientific">Auxenochlorella protothecoides</name>
    <name type="common">Green microalga</name>
    <name type="synonym">Chlorella protothecoides</name>
    <dbReference type="NCBI Taxonomy" id="3075"/>
    <lineage>
        <taxon>Eukaryota</taxon>
        <taxon>Viridiplantae</taxon>
        <taxon>Chlorophyta</taxon>
        <taxon>core chlorophytes</taxon>
        <taxon>Trebouxiophyceae</taxon>
        <taxon>Chlorellales</taxon>
        <taxon>Chlorellaceae</taxon>
        <taxon>Auxenochlorella</taxon>
    </lineage>
</organism>
<gene>
    <name evidence="1" type="ORF">APUTEX25_003129</name>
</gene>
<dbReference type="Proteomes" id="UP000279271">
    <property type="component" value="Unassembled WGS sequence"/>
</dbReference>
<dbReference type="EMBL" id="QOKY01000173">
    <property type="protein sequence ID" value="RMZ54751.1"/>
    <property type="molecule type" value="Genomic_DNA"/>
</dbReference>
<protein>
    <submittedName>
        <fullName evidence="1">Uncharacterized protein</fullName>
    </submittedName>
</protein>
<evidence type="ECO:0000313" key="1">
    <source>
        <dbReference type="EMBL" id="RMZ54751.1"/>
    </source>
</evidence>
<sequence>MGRNLAAQGQLEEAGRVWTTRIAALSASVALGRAQLAAEGGAGAQAGEAQAGEAQATLQGALRTAQRWLGEDSGATVLGTDALLEKERAAIRGLRAAVLDLLQGDSTLDERPATA</sequence>
<comment type="caution">
    <text evidence="1">The sequence shown here is derived from an EMBL/GenBank/DDBJ whole genome shotgun (WGS) entry which is preliminary data.</text>
</comment>
<name>A0A3M7KW78_AUXPR</name>
<reference evidence="2" key="1">
    <citation type="journal article" date="2018" name="Algal Res.">
        <title>Characterization of plant carbon substrate utilization by Auxenochlorella protothecoides.</title>
        <authorList>
            <person name="Vogler B.W."/>
            <person name="Starkenburg S.R."/>
            <person name="Sudasinghe N."/>
            <person name="Schambach J.Y."/>
            <person name="Rollin J.A."/>
            <person name="Pattathil S."/>
            <person name="Barry A.N."/>
        </authorList>
    </citation>
    <scope>NUCLEOTIDE SEQUENCE [LARGE SCALE GENOMIC DNA]</scope>
    <source>
        <strain evidence="2">UTEX 25</strain>
    </source>
</reference>
<evidence type="ECO:0000313" key="2">
    <source>
        <dbReference type="Proteomes" id="UP000279271"/>
    </source>
</evidence>
<proteinExistence type="predicted"/>